<evidence type="ECO:0000313" key="2">
    <source>
        <dbReference type="EMBL" id="QNT71005.1"/>
    </source>
</evidence>
<evidence type="ECO:0008006" key="4">
    <source>
        <dbReference type="Google" id="ProtNLM"/>
    </source>
</evidence>
<proteinExistence type="predicted"/>
<evidence type="ECO:0000313" key="3">
    <source>
        <dbReference type="Proteomes" id="UP000516369"/>
    </source>
</evidence>
<accession>A0A7H1N5L9</accession>
<evidence type="ECO:0000256" key="1">
    <source>
        <dbReference type="SAM" id="Phobius"/>
    </source>
</evidence>
<feature type="transmembrane region" description="Helical" evidence="1">
    <location>
        <begin position="7"/>
        <end position="26"/>
    </location>
</feature>
<keyword evidence="1" id="KW-1133">Transmembrane helix</keyword>
<keyword evidence="1" id="KW-0472">Membrane</keyword>
<sequence>MEEDNRVNEAFLAVFCLGLVLFSPLLLDIFDGPQHLDGAASTVPAFVFGVPLLYFYLFVSWAVLIALMALVSRRAGVASQRTASTIGPHGDNE</sequence>
<dbReference type="AlphaFoldDB" id="A0A7H1N5L9"/>
<dbReference type="EMBL" id="CP053923">
    <property type="protein sequence ID" value="QNT71005.1"/>
    <property type="molecule type" value="Genomic_DNA"/>
</dbReference>
<name>A0A7H1N5L9_9PROT</name>
<organism evidence="2 3">
    <name type="scientific">Defluviicoccus vanus</name>
    <dbReference type="NCBI Taxonomy" id="111831"/>
    <lineage>
        <taxon>Bacteria</taxon>
        <taxon>Pseudomonadati</taxon>
        <taxon>Pseudomonadota</taxon>
        <taxon>Alphaproteobacteria</taxon>
        <taxon>Rhodospirillales</taxon>
        <taxon>Rhodospirillaceae</taxon>
        <taxon>Defluviicoccus</taxon>
    </lineage>
</organism>
<keyword evidence="1" id="KW-0812">Transmembrane</keyword>
<protein>
    <recommendedName>
        <fullName evidence="4">DUF3311 domain-containing protein</fullName>
    </recommendedName>
</protein>
<reference evidence="2 3" key="1">
    <citation type="submission" date="2020-05" db="EMBL/GenBank/DDBJ databases">
        <title>Complete closed genome sequence of Defluviicoccus vanus.</title>
        <authorList>
            <person name="Bessarab I."/>
            <person name="Arumugam K."/>
            <person name="Maszenan A.M."/>
            <person name="Seviour R.J."/>
            <person name="Williams R.B."/>
        </authorList>
    </citation>
    <scope>NUCLEOTIDE SEQUENCE [LARGE SCALE GENOMIC DNA]</scope>
    <source>
        <strain evidence="2 3">Ben 114</strain>
    </source>
</reference>
<dbReference type="RefSeq" id="WP_190261466.1">
    <property type="nucleotide sequence ID" value="NZ_CP053923.1"/>
</dbReference>
<dbReference type="Proteomes" id="UP000516369">
    <property type="component" value="Chromosome"/>
</dbReference>
<gene>
    <name evidence="2" type="ORF">HQ394_18945</name>
</gene>
<keyword evidence="3" id="KW-1185">Reference proteome</keyword>
<dbReference type="KEGG" id="dvn:HQ394_18945"/>
<feature type="transmembrane region" description="Helical" evidence="1">
    <location>
        <begin position="46"/>
        <end position="71"/>
    </location>
</feature>